<dbReference type="Proteomes" id="UP000464233">
    <property type="component" value="Plasmid LMA_pa"/>
</dbReference>
<evidence type="ECO:0000256" key="4">
    <source>
        <dbReference type="SAM" id="MobiDB-lite"/>
    </source>
</evidence>
<name>A0A1Z5AXD9_CARML</name>
<keyword evidence="6" id="KW-0614">Plasmid</keyword>
<accession>A0A1Z5AXD9</accession>
<geneLocation type="plasmid" evidence="6">
    <name>LMA_pa</name>
</geneLocation>
<dbReference type="Gene3D" id="3.30.930.30">
    <property type="match status" value="1"/>
</dbReference>
<evidence type="ECO:0000256" key="2">
    <source>
        <dbReference type="ARBA" id="ARBA00022971"/>
    </source>
</evidence>
<dbReference type="AlphaFoldDB" id="A0A1Z5AXD9"/>
<proteinExistence type="inferred from homology"/>
<evidence type="ECO:0000256" key="3">
    <source>
        <dbReference type="SAM" id="Coils"/>
    </source>
</evidence>
<organism evidence="6 7">
    <name type="scientific">Carnobacterium maltaromaticum</name>
    <name type="common">Carnobacterium piscicola</name>
    <dbReference type="NCBI Taxonomy" id="2751"/>
    <lineage>
        <taxon>Bacteria</taxon>
        <taxon>Bacillati</taxon>
        <taxon>Bacillota</taxon>
        <taxon>Bacilli</taxon>
        <taxon>Lactobacillales</taxon>
        <taxon>Carnobacteriaceae</taxon>
        <taxon>Carnobacterium</taxon>
    </lineage>
</organism>
<dbReference type="InterPro" id="IPR005053">
    <property type="entry name" value="MobA_MobL"/>
</dbReference>
<feature type="domain" description="MobA/MobL protein" evidence="5">
    <location>
        <begin position="18"/>
        <end position="212"/>
    </location>
</feature>
<feature type="compositionally biased region" description="Basic and acidic residues" evidence="4">
    <location>
        <begin position="964"/>
        <end position="980"/>
    </location>
</feature>
<evidence type="ECO:0000256" key="1">
    <source>
        <dbReference type="ARBA" id="ARBA00010873"/>
    </source>
</evidence>
<feature type="coiled-coil region" evidence="3">
    <location>
        <begin position="298"/>
        <end position="335"/>
    </location>
</feature>
<evidence type="ECO:0000313" key="6">
    <source>
        <dbReference type="EMBL" id="CRI06732.1"/>
    </source>
</evidence>
<gene>
    <name evidence="6" type="ORF">BN424_pa0067</name>
</gene>
<dbReference type="EMBL" id="LN846932">
    <property type="protein sequence ID" value="CRI06732.1"/>
    <property type="molecule type" value="Genomic_DNA"/>
</dbReference>
<dbReference type="Pfam" id="PF03389">
    <property type="entry name" value="MobA_MobL"/>
    <property type="match status" value="1"/>
</dbReference>
<evidence type="ECO:0000259" key="5">
    <source>
        <dbReference type="Pfam" id="PF03389"/>
    </source>
</evidence>
<protein>
    <recommendedName>
        <fullName evidence="5">MobA/MobL protein domain-containing protein</fullName>
    </recommendedName>
</protein>
<keyword evidence="3" id="KW-0175">Coiled coil</keyword>
<reference evidence="6 7" key="2">
    <citation type="submission" date="2015-04" db="EMBL/GenBank/DDBJ databases">
        <title>Carnobacterium maltaromaticum LMA28 plasmids.</title>
        <authorList>
            <person name="Cailliez-Grimal C."/>
            <person name="Iskandar C."/>
        </authorList>
    </citation>
    <scope>NUCLEOTIDE SEQUENCE [LARGE SCALE GENOMIC DNA]</scope>
    <source>
        <strain evidence="6 7">LMA28</strain>
        <plasmid evidence="7">Chromosome</plasmid>
    </source>
</reference>
<comment type="similarity">
    <text evidence="1">Belongs to the MobA/MobL family.</text>
</comment>
<feature type="coiled-coil region" evidence="3">
    <location>
        <begin position="888"/>
        <end position="918"/>
    </location>
</feature>
<reference evidence="6 7" key="1">
    <citation type="submission" date="2015-04" db="EMBL/GenBank/DDBJ databases">
        <title>Carnobacterium maltaromaticum LMA28 complete chromosome sequence.</title>
        <authorList>
            <person name="Borges F."/>
            <person name="Cailliez-Grimal C."/>
        </authorList>
    </citation>
    <scope>NUCLEOTIDE SEQUENCE [LARGE SCALE GENOMIC DNA]</scope>
    <source>
        <strain evidence="6 7">LMA28</strain>
        <plasmid evidence="7">Chromosome</plasmid>
    </source>
</reference>
<evidence type="ECO:0000313" key="7">
    <source>
        <dbReference type="Proteomes" id="UP000464233"/>
    </source>
</evidence>
<keyword evidence="2" id="KW-0184">Conjugation</keyword>
<sequence length="980" mass="113648">MAIFHLSMKVISRANGQNAVASAAYRSGELLVDEKTGEEKFYSRTVAPETHILAPNHSPEWVFNRQKLWNEVENAELRINSQVAREVQIALPLELSNEQQTELTKNFIQDVFVSRGMVADIGIHRDHAENPHAHVMLTTREITPDGFTTKNRDWNSKEYLKNVREQWANYVNKELELTGSKERIDHRSHADRELSILPTKHVGVKAKALSEKGYSIDSVTENLAIKEYNKKIISLEEKREELLRQKYAQNQATENPNKDAIKKAFDHKEMVVPVSVYLYNQSKMAIILNSNTRQNKILKNKKSTAEQISKAKESIKQNNEKLKEYRQIKEDYLEHTKKFLMKTDKSVLAFADQLRIKFKHRDGEILIRYANKMQDMKQLNFMEITKSVESDLVFNSVKKLLNGRTDYYSVSAEVSNLQKYEKENQLNLNDKKELSNKLAYLTFAKESYETRAVSELMSKGHSELVTKYWTDKSDRSPLVKLFDTLVKYGDMTSSRLEQITQNAVKLDSAKKVLRGNLDYFTIEFKIKNLEKWESSIKVKLESAIKTGNTQEVTKQEENLKIAKENSQLMKESKNIMKARVTDFINSNDELKALVKEEIRNVSLDKIAEINSGLYDKFDKLNSKEMVSEMQRNMIRFNEEKIMEFAYKEAGKAVTQSYYEVNTRITKVKEQIEGIRYDEARKEKLQLGTVKGIVEDMYNERKALQEKRFTGGEGKKRIAELDQWFEINGLTAKSLSGTLGQLEYKENSANYKINKYERLTEVTLPVLEEVKKVHESRAIRYVEKELNVDKLFQYEAKISQADKSTFVNLYEFRKENGNLKDNLDLSSFEKSALKLTEKYQIVESDLKTLAELKQKNEQRFGSLANVIDGQKKQFENQLGSSDLGQIKEIKEKINELTGLQKEQNKIQKEKIAEIRLQEQKAYEEKSKLNKGIKATKNITKALDSVFTTVTDAQKDAERRKRMQSLKKEKGEEFGLELERKL</sequence>
<feature type="region of interest" description="Disordered" evidence="4">
    <location>
        <begin position="952"/>
        <end position="980"/>
    </location>
</feature>
<dbReference type="RefSeq" id="WP_176455319.1">
    <property type="nucleotide sequence ID" value="NZ_LN846932.1"/>
</dbReference>
<dbReference type="NCBIfam" id="NF041496">
    <property type="entry name" value="MobQ"/>
    <property type="match status" value="1"/>
</dbReference>